<feature type="compositionally biased region" description="Low complexity" evidence="1">
    <location>
        <begin position="40"/>
        <end position="49"/>
    </location>
</feature>
<dbReference type="Pfam" id="PF00917">
    <property type="entry name" value="MATH"/>
    <property type="match status" value="1"/>
</dbReference>
<evidence type="ECO:0000256" key="1">
    <source>
        <dbReference type="SAM" id="MobiDB-lite"/>
    </source>
</evidence>
<dbReference type="PANTHER" id="PTHR47022">
    <property type="entry name" value="BTB AND MATH DOMAIN-CONTAINING PROTEIN 36-RELATED"/>
    <property type="match status" value="1"/>
</dbReference>
<dbReference type="Gene3D" id="2.60.210.10">
    <property type="entry name" value="Apoptosis, Tumor Necrosis Factor Receptor Associated Protein 2, Chain A"/>
    <property type="match status" value="1"/>
</dbReference>
<dbReference type="OMA" id="NYNSNNW"/>
<dbReference type="SMART" id="SM00061">
    <property type="entry name" value="MATH"/>
    <property type="match status" value="1"/>
</dbReference>
<sequence length="452" mass="50204">MDGFSRGVSSQNCLHNFYQMGDMSEHEEWMEEPAARRPGRSPASAAGPSIQGSRSQNASPILGSQGPAPAASSYSSGPPKRLFAGSSNLSGAVASNGNGASAAGGSGNQRGAPTSDCGSEYTRSLDDIAGNSLARLENKTEGSIKLNIPNLSNLRAKVNTSFHHIANLPWRLAAKTECTKRTSHVKFFSVYIDCNPESESTLWSCDAVVEFRLLSQRPDVPHFSRQFTNKFNFNSNNWGFPSFMEWGDILNVDKGYVKGDRVVVEARITVQKVVGVRKNPHFDFLSQEPHTSDAVLVIDGVKLHVSKTYLSLYSPVFYALFFGKFSERDKREIPVEDVILDEFIELLNVVYPSHKPISTDNVEFLLELGDKFEIQFVIDECERYLISTEDIPIVTKLVWADQYCLAKLQDACVRTFKCVNDIKALKLTEEYKNLSDTTKAALLEKIFKILKD</sequence>
<dbReference type="Pfam" id="PF00651">
    <property type="entry name" value="BTB"/>
    <property type="match status" value="1"/>
</dbReference>
<evidence type="ECO:0000259" key="2">
    <source>
        <dbReference type="PROSITE" id="PS50097"/>
    </source>
</evidence>
<protein>
    <submittedName>
        <fullName evidence="5">BTB domain-containing protein</fullName>
    </submittedName>
</protein>
<dbReference type="SUPFAM" id="SSF49599">
    <property type="entry name" value="TRAF domain-like"/>
    <property type="match status" value="1"/>
</dbReference>
<evidence type="ECO:0000313" key="5">
    <source>
        <dbReference type="WBParaSite" id="HCON_00031580-00001"/>
    </source>
</evidence>
<feature type="compositionally biased region" description="Polar residues" evidence="1">
    <location>
        <begin position="50"/>
        <end position="59"/>
    </location>
</feature>
<dbReference type="PROSITE" id="PS50144">
    <property type="entry name" value="MATH"/>
    <property type="match status" value="1"/>
</dbReference>
<dbReference type="Gene3D" id="3.30.710.10">
    <property type="entry name" value="Potassium Channel Kv1.1, Chain A"/>
    <property type="match status" value="1"/>
</dbReference>
<dbReference type="OrthoDB" id="409824at2759"/>
<dbReference type="InterPro" id="IPR002083">
    <property type="entry name" value="MATH/TRAF_dom"/>
</dbReference>
<accession>A0A7I4XZ67</accession>
<name>A0A7I4XZ67_HAECO</name>
<dbReference type="InterPro" id="IPR011333">
    <property type="entry name" value="SKP1/BTB/POZ_sf"/>
</dbReference>
<organism evidence="4 5">
    <name type="scientific">Haemonchus contortus</name>
    <name type="common">Barber pole worm</name>
    <dbReference type="NCBI Taxonomy" id="6289"/>
    <lineage>
        <taxon>Eukaryota</taxon>
        <taxon>Metazoa</taxon>
        <taxon>Ecdysozoa</taxon>
        <taxon>Nematoda</taxon>
        <taxon>Chromadorea</taxon>
        <taxon>Rhabditida</taxon>
        <taxon>Rhabditina</taxon>
        <taxon>Rhabditomorpha</taxon>
        <taxon>Strongyloidea</taxon>
        <taxon>Trichostrongylidae</taxon>
        <taxon>Haemonchus</taxon>
    </lineage>
</organism>
<dbReference type="Proteomes" id="UP000025227">
    <property type="component" value="Unplaced"/>
</dbReference>
<feature type="region of interest" description="Disordered" evidence="1">
    <location>
        <begin position="98"/>
        <end position="119"/>
    </location>
</feature>
<dbReference type="PANTHER" id="PTHR47022:SF1">
    <property type="entry name" value="BTB AND MATH DOMAIN-CONTAINING PROTEIN 36-RELATED"/>
    <property type="match status" value="1"/>
</dbReference>
<dbReference type="SUPFAM" id="SSF54695">
    <property type="entry name" value="POZ domain"/>
    <property type="match status" value="1"/>
</dbReference>
<feature type="domain" description="MATH" evidence="3">
    <location>
        <begin position="141"/>
        <end position="268"/>
    </location>
</feature>
<dbReference type="PROSITE" id="PS50097">
    <property type="entry name" value="BTB"/>
    <property type="match status" value="1"/>
</dbReference>
<dbReference type="InterPro" id="IPR008974">
    <property type="entry name" value="TRAF-like"/>
</dbReference>
<feature type="domain" description="BTB" evidence="2">
    <location>
        <begin position="292"/>
        <end position="359"/>
    </location>
</feature>
<evidence type="ECO:0000259" key="3">
    <source>
        <dbReference type="PROSITE" id="PS50144"/>
    </source>
</evidence>
<evidence type="ECO:0000313" key="4">
    <source>
        <dbReference type="Proteomes" id="UP000025227"/>
    </source>
</evidence>
<dbReference type="InterPro" id="IPR000210">
    <property type="entry name" value="BTB/POZ_dom"/>
</dbReference>
<proteinExistence type="predicted"/>
<feature type="region of interest" description="Disordered" evidence="1">
    <location>
        <begin position="27"/>
        <end position="79"/>
    </location>
</feature>
<feature type="compositionally biased region" description="Low complexity" evidence="1">
    <location>
        <begin position="63"/>
        <end position="79"/>
    </location>
</feature>
<reference evidence="5" key="1">
    <citation type="submission" date="2020-12" db="UniProtKB">
        <authorList>
            <consortium name="WormBaseParasite"/>
        </authorList>
    </citation>
    <scope>IDENTIFICATION</scope>
    <source>
        <strain evidence="5">MHco3</strain>
    </source>
</reference>
<dbReference type="WBParaSite" id="HCON_00031580-00001">
    <property type="protein sequence ID" value="HCON_00031580-00001"/>
    <property type="gene ID" value="HCON_00031580"/>
</dbReference>
<dbReference type="AlphaFoldDB" id="A0A7I4XZ67"/>
<dbReference type="SMART" id="SM00225">
    <property type="entry name" value="BTB"/>
    <property type="match status" value="1"/>
</dbReference>
<keyword evidence="4" id="KW-1185">Reference proteome</keyword>